<protein>
    <recommendedName>
        <fullName evidence="13">Transmembrane protein 43</fullName>
    </recommendedName>
</protein>
<dbReference type="EMBL" id="CAKLBY020000036">
    <property type="protein sequence ID" value="CAK7910787.1"/>
    <property type="molecule type" value="Genomic_DNA"/>
</dbReference>
<evidence type="ECO:0000256" key="2">
    <source>
        <dbReference type="ARBA" id="ARBA00004259"/>
    </source>
</evidence>
<dbReference type="Pfam" id="PF07787">
    <property type="entry name" value="TMEM43"/>
    <property type="match status" value="1"/>
</dbReference>
<comment type="similarity">
    <text evidence="4">Belongs to the TMEM43 family.</text>
</comment>
<dbReference type="InterPro" id="IPR012430">
    <property type="entry name" value="TMEM43_fam"/>
</dbReference>
<evidence type="ECO:0000256" key="8">
    <source>
        <dbReference type="ARBA" id="ARBA00023136"/>
    </source>
</evidence>
<evidence type="ECO:0000256" key="1">
    <source>
        <dbReference type="ARBA" id="ARBA00004127"/>
    </source>
</evidence>
<dbReference type="Proteomes" id="UP001162060">
    <property type="component" value="Unassembled WGS sequence"/>
</dbReference>
<keyword evidence="6" id="KW-0256">Endoplasmic reticulum</keyword>
<feature type="transmembrane region" description="Helical" evidence="10">
    <location>
        <begin position="315"/>
        <end position="331"/>
    </location>
</feature>
<dbReference type="GO" id="GO:0071763">
    <property type="term" value="P:nuclear membrane organization"/>
    <property type="evidence" value="ECO:0007669"/>
    <property type="project" value="TreeGrafter"/>
</dbReference>
<accession>A0AAV1TC39</accession>
<evidence type="ECO:0000313" key="12">
    <source>
        <dbReference type="Proteomes" id="UP001162060"/>
    </source>
</evidence>
<keyword evidence="9" id="KW-0539">Nucleus</keyword>
<sequence>MRYKEEAIGGLILLASVATTWVFESSVVRSIRSFEEGRSAAVSLSAPRFSPSTEDQLIHFSGLITTAVSKDDAITTNELPENKVALRRSPFVLDLTFGVAAKGVRLYRHVQMLQWVETSHTSMSSSPEDEDRRFDDDRERTFMYDMRWKEDVVDSMRFNDPSYSNPPSEAWTYTSLVVTATDLVVGEYALPHGLVDQIERRDVVHLDTASRRVMANVLDQRKGAGWEQASALTNVSVEDDYFYFRREEPVLGDQRVRFEVTPNYPVTVCAKQKGHELVPFTSSSGEVLFLLKDGIMTANELFDKATYTEVRKTRFFRLFAGVLGFIGFLVLRRPLLERYGALPAGIQQHVLASSLSAALTFSVVGAAWSLYRPLWALVLWLGGCTPLVGLFLFSRTKQERKAQ</sequence>
<evidence type="ECO:0000256" key="3">
    <source>
        <dbReference type="ARBA" id="ARBA00004586"/>
    </source>
</evidence>
<gene>
    <name evidence="11" type="ORF">PM001_LOCUS4227</name>
</gene>
<keyword evidence="8 10" id="KW-0472">Membrane</keyword>
<dbReference type="GO" id="GO:0005637">
    <property type="term" value="C:nuclear inner membrane"/>
    <property type="evidence" value="ECO:0007669"/>
    <property type="project" value="TreeGrafter"/>
</dbReference>
<dbReference type="PANTHER" id="PTHR13416">
    <property type="match status" value="1"/>
</dbReference>
<dbReference type="PANTHER" id="PTHR13416:SF2">
    <property type="entry name" value="TRANSMEMBRANE PROTEIN 43"/>
    <property type="match status" value="1"/>
</dbReference>
<comment type="subcellular location">
    <subcellularLocation>
        <location evidence="1">Endomembrane system</location>
        <topology evidence="1">Multi-pass membrane protein</topology>
    </subcellularLocation>
    <subcellularLocation>
        <location evidence="3">Endoplasmic reticulum membrane</location>
    </subcellularLocation>
    <subcellularLocation>
        <location evidence="2">Nucleus envelope</location>
    </subcellularLocation>
</comment>
<evidence type="ECO:0000313" key="11">
    <source>
        <dbReference type="EMBL" id="CAK7910787.1"/>
    </source>
</evidence>
<evidence type="ECO:0000256" key="6">
    <source>
        <dbReference type="ARBA" id="ARBA00022824"/>
    </source>
</evidence>
<keyword evidence="5 10" id="KW-0812">Transmembrane</keyword>
<keyword evidence="7 10" id="KW-1133">Transmembrane helix</keyword>
<evidence type="ECO:0000256" key="5">
    <source>
        <dbReference type="ARBA" id="ARBA00022692"/>
    </source>
</evidence>
<dbReference type="GO" id="GO:0006629">
    <property type="term" value="P:lipid metabolic process"/>
    <property type="evidence" value="ECO:0007669"/>
    <property type="project" value="TreeGrafter"/>
</dbReference>
<name>A0AAV1TC39_9STRA</name>
<reference evidence="11" key="1">
    <citation type="submission" date="2024-01" db="EMBL/GenBank/DDBJ databases">
        <authorList>
            <person name="Webb A."/>
        </authorList>
    </citation>
    <scope>NUCLEOTIDE SEQUENCE</scope>
    <source>
        <strain evidence="11">Pm1</strain>
    </source>
</reference>
<organism evidence="11 12">
    <name type="scientific">Peronospora matthiolae</name>
    <dbReference type="NCBI Taxonomy" id="2874970"/>
    <lineage>
        <taxon>Eukaryota</taxon>
        <taxon>Sar</taxon>
        <taxon>Stramenopiles</taxon>
        <taxon>Oomycota</taxon>
        <taxon>Peronosporomycetes</taxon>
        <taxon>Peronosporales</taxon>
        <taxon>Peronosporaceae</taxon>
        <taxon>Peronospora</taxon>
    </lineage>
</organism>
<evidence type="ECO:0008006" key="13">
    <source>
        <dbReference type="Google" id="ProtNLM"/>
    </source>
</evidence>
<feature type="transmembrane region" description="Helical" evidence="10">
    <location>
        <begin position="351"/>
        <end position="368"/>
    </location>
</feature>
<evidence type="ECO:0000256" key="4">
    <source>
        <dbReference type="ARBA" id="ARBA00006627"/>
    </source>
</evidence>
<feature type="transmembrane region" description="Helical" evidence="10">
    <location>
        <begin position="374"/>
        <end position="393"/>
    </location>
</feature>
<evidence type="ECO:0000256" key="9">
    <source>
        <dbReference type="ARBA" id="ARBA00023242"/>
    </source>
</evidence>
<evidence type="ECO:0000256" key="7">
    <source>
        <dbReference type="ARBA" id="ARBA00022989"/>
    </source>
</evidence>
<evidence type="ECO:0000256" key="10">
    <source>
        <dbReference type="SAM" id="Phobius"/>
    </source>
</evidence>
<dbReference type="AlphaFoldDB" id="A0AAV1TC39"/>
<comment type="caution">
    <text evidence="11">The sequence shown here is derived from an EMBL/GenBank/DDBJ whole genome shotgun (WGS) entry which is preliminary data.</text>
</comment>
<proteinExistence type="inferred from homology"/>
<dbReference type="GO" id="GO:0005789">
    <property type="term" value="C:endoplasmic reticulum membrane"/>
    <property type="evidence" value="ECO:0007669"/>
    <property type="project" value="UniProtKB-SubCell"/>
</dbReference>